<organism evidence="2 3">
    <name type="scientific">Paramecium pentaurelia</name>
    <dbReference type="NCBI Taxonomy" id="43138"/>
    <lineage>
        <taxon>Eukaryota</taxon>
        <taxon>Sar</taxon>
        <taxon>Alveolata</taxon>
        <taxon>Ciliophora</taxon>
        <taxon>Intramacronucleata</taxon>
        <taxon>Oligohymenophorea</taxon>
        <taxon>Peniculida</taxon>
        <taxon>Parameciidae</taxon>
        <taxon>Paramecium</taxon>
    </lineage>
</organism>
<dbReference type="Proteomes" id="UP000689195">
    <property type="component" value="Unassembled WGS sequence"/>
</dbReference>
<keyword evidence="1" id="KW-0472">Membrane</keyword>
<evidence type="ECO:0000313" key="2">
    <source>
        <dbReference type="EMBL" id="CAD8177847.1"/>
    </source>
</evidence>
<dbReference type="OrthoDB" id="302342at2759"/>
<dbReference type="EMBL" id="CAJJDO010000068">
    <property type="protein sequence ID" value="CAD8177847.1"/>
    <property type="molecule type" value="Genomic_DNA"/>
</dbReference>
<feature type="transmembrane region" description="Helical" evidence="1">
    <location>
        <begin position="46"/>
        <end position="66"/>
    </location>
</feature>
<evidence type="ECO:0000313" key="3">
    <source>
        <dbReference type="Proteomes" id="UP000689195"/>
    </source>
</evidence>
<evidence type="ECO:0000256" key="1">
    <source>
        <dbReference type="SAM" id="Phobius"/>
    </source>
</evidence>
<sequence length="90" mass="10164">MSNNDLCESIVNHANRIYQSLANINSQQNENGSITNPQITSQMTSIQGFTSIILLLIIAYAILSFISPRKQILSQKEQFNGQQYNKDEDD</sequence>
<accession>A0A8S1VLT2</accession>
<keyword evidence="3" id="KW-1185">Reference proteome</keyword>
<proteinExistence type="predicted"/>
<gene>
    <name evidence="2" type="ORF">PPENT_87.1.T0680136</name>
</gene>
<name>A0A8S1VLT2_9CILI</name>
<keyword evidence="1" id="KW-0812">Transmembrane</keyword>
<keyword evidence="1" id="KW-1133">Transmembrane helix</keyword>
<protein>
    <submittedName>
        <fullName evidence="2">Uncharacterized protein</fullName>
    </submittedName>
</protein>
<dbReference type="AlphaFoldDB" id="A0A8S1VLT2"/>
<reference evidence="2" key="1">
    <citation type="submission" date="2021-01" db="EMBL/GenBank/DDBJ databases">
        <authorList>
            <consortium name="Genoscope - CEA"/>
            <person name="William W."/>
        </authorList>
    </citation>
    <scope>NUCLEOTIDE SEQUENCE</scope>
</reference>
<comment type="caution">
    <text evidence="2">The sequence shown here is derived from an EMBL/GenBank/DDBJ whole genome shotgun (WGS) entry which is preliminary data.</text>
</comment>